<evidence type="ECO:0000259" key="1">
    <source>
        <dbReference type="Pfam" id="PF10005"/>
    </source>
</evidence>
<dbReference type="AlphaFoldDB" id="A0A940MNF9"/>
<dbReference type="Gene3D" id="3.40.390.70">
    <property type="match status" value="1"/>
</dbReference>
<evidence type="ECO:0000313" key="3">
    <source>
        <dbReference type="Proteomes" id="UP000675940"/>
    </source>
</evidence>
<protein>
    <submittedName>
        <fullName evidence="2">Zinc-binding metallopeptidase</fullName>
    </submittedName>
</protein>
<dbReference type="Pfam" id="PF10005">
    <property type="entry name" value="Zn_ribbon_DZR_6"/>
    <property type="match status" value="1"/>
</dbReference>
<organism evidence="2 3">
    <name type="scientific">Sagittula salina</name>
    <dbReference type="NCBI Taxonomy" id="2820268"/>
    <lineage>
        <taxon>Bacteria</taxon>
        <taxon>Pseudomonadati</taxon>
        <taxon>Pseudomonadota</taxon>
        <taxon>Alphaproteobacteria</taxon>
        <taxon>Rhodobacterales</taxon>
        <taxon>Roseobacteraceae</taxon>
        <taxon>Sagittula</taxon>
    </lineage>
</organism>
<proteinExistence type="predicted"/>
<name>A0A940MNF9_9RHOB</name>
<dbReference type="PIRSF" id="PIRSF012641">
    <property type="entry name" value="UCP012641"/>
    <property type="match status" value="1"/>
</dbReference>
<dbReference type="InterPro" id="IPR031321">
    <property type="entry name" value="UCP012641"/>
</dbReference>
<dbReference type="Pfam" id="PF15887">
    <property type="entry name" value="Peptidase_Mx"/>
    <property type="match status" value="1"/>
</dbReference>
<dbReference type="RefSeq" id="WP_209364085.1">
    <property type="nucleotide sequence ID" value="NZ_JAGISH010000024.1"/>
</dbReference>
<keyword evidence="3" id="KW-1185">Reference proteome</keyword>
<dbReference type="InterPro" id="IPR011201">
    <property type="entry name" value="Zinc-ribbon_6_bact"/>
</dbReference>
<dbReference type="PROSITE" id="PS51257">
    <property type="entry name" value="PROKAR_LIPOPROTEIN"/>
    <property type="match status" value="1"/>
</dbReference>
<comment type="caution">
    <text evidence="2">The sequence shown here is derived from an EMBL/GenBank/DDBJ whole genome shotgun (WGS) entry which is preliminary data.</text>
</comment>
<evidence type="ECO:0000313" key="2">
    <source>
        <dbReference type="EMBL" id="MBP0485125.1"/>
    </source>
</evidence>
<dbReference type="Proteomes" id="UP000675940">
    <property type="component" value="Unassembled WGS sequence"/>
</dbReference>
<sequence>MQVFRCPACGGMLWFHNATCACGQNVTFDPETQDMVANAAACANRTEIACNWRAEQDGLCRSCAMTATVPDLREAENLPLWQRTEEAKRWVLANLMRWGWFTLDDPGARPVFRLLSEHTAEGDAPVTMGHASGEITINVSEASDAELVRRQAEMGELYRTMIGHMRHELAHFLFERLSSQAGFLDTFRARFGDERADYAEALKAHYAQPRDKGQTHVTTYATAHPHEDWAETIAHLLHLTDLLDSAAASGLALPEGPPRGYDAYAESDTGRLLTLAIDLTLAINHVNRALEIGDLYPFVLAQPVRDKLHFAHDALRKR</sequence>
<gene>
    <name evidence="2" type="ORF">J5474_21870</name>
</gene>
<accession>A0A940MNF9</accession>
<reference evidence="2" key="1">
    <citation type="submission" date="2021-03" db="EMBL/GenBank/DDBJ databases">
        <title>Sagittula salina sp. nov. strain M10.9X isolated from the marine waste.</title>
        <authorList>
            <person name="Satari L."/>
            <person name="Molina-Menor E."/>
            <person name="Vidal-Verdu A."/>
            <person name="Pascual J."/>
            <person name="Pereto J."/>
            <person name="Porcar M."/>
        </authorList>
    </citation>
    <scope>NUCLEOTIDE SEQUENCE</scope>
    <source>
        <strain evidence="2">M10.9X</strain>
    </source>
</reference>
<dbReference type="EMBL" id="JAGISH010000024">
    <property type="protein sequence ID" value="MBP0485125.1"/>
    <property type="molecule type" value="Genomic_DNA"/>
</dbReference>
<feature type="domain" description="Zinc-ribbon" evidence="1">
    <location>
        <begin position="3"/>
        <end position="37"/>
    </location>
</feature>